<evidence type="ECO:0000313" key="7">
    <source>
        <dbReference type="Proteomes" id="UP001603857"/>
    </source>
</evidence>
<keyword evidence="2" id="KW-0436">Ligase</keyword>
<dbReference type="AlphaFoldDB" id="A0ABD1L383"/>
<evidence type="ECO:0000313" key="6">
    <source>
        <dbReference type="EMBL" id="KAL2317972.1"/>
    </source>
</evidence>
<evidence type="ECO:0000256" key="2">
    <source>
        <dbReference type="ARBA" id="ARBA00022598"/>
    </source>
</evidence>
<dbReference type="InterPro" id="IPR004364">
    <property type="entry name" value="Aa-tRNA-synt_II"/>
</dbReference>
<dbReference type="EMBL" id="JBGMDY010000011">
    <property type="protein sequence ID" value="KAL2317972.1"/>
    <property type="molecule type" value="Genomic_DNA"/>
</dbReference>
<dbReference type="Proteomes" id="UP001603857">
    <property type="component" value="Unassembled WGS sequence"/>
</dbReference>
<evidence type="ECO:0000256" key="4">
    <source>
        <dbReference type="ARBA" id="ARBA00022840"/>
    </source>
</evidence>
<reference evidence="6 7" key="1">
    <citation type="submission" date="2024-08" db="EMBL/GenBank/DDBJ databases">
        <title>Insights into the chromosomal genome structure of Flemingia macrophylla.</title>
        <authorList>
            <person name="Ding Y."/>
            <person name="Zhao Y."/>
            <person name="Bi W."/>
            <person name="Wu M."/>
            <person name="Zhao G."/>
            <person name="Gong Y."/>
            <person name="Li W."/>
            <person name="Zhang P."/>
        </authorList>
    </citation>
    <scope>NUCLEOTIDE SEQUENCE [LARGE SCALE GENOMIC DNA]</scope>
    <source>
        <strain evidence="6">DYQJB</strain>
        <tissue evidence="6">Leaf</tissue>
    </source>
</reference>
<keyword evidence="1" id="KW-0963">Cytoplasm</keyword>
<dbReference type="InterPro" id="IPR004523">
    <property type="entry name" value="Asp-tRNA_synthase_2"/>
</dbReference>
<dbReference type="Pfam" id="PF00152">
    <property type="entry name" value="tRNA-synt_2"/>
    <property type="match status" value="1"/>
</dbReference>
<protein>
    <recommendedName>
        <fullName evidence="5">Aminoacyl-tRNA synthetase class II (D/K/N) domain-containing protein</fullName>
    </recommendedName>
</protein>
<organism evidence="6 7">
    <name type="scientific">Flemingia macrophylla</name>
    <dbReference type="NCBI Taxonomy" id="520843"/>
    <lineage>
        <taxon>Eukaryota</taxon>
        <taxon>Viridiplantae</taxon>
        <taxon>Streptophyta</taxon>
        <taxon>Embryophyta</taxon>
        <taxon>Tracheophyta</taxon>
        <taxon>Spermatophyta</taxon>
        <taxon>Magnoliopsida</taxon>
        <taxon>eudicotyledons</taxon>
        <taxon>Gunneridae</taxon>
        <taxon>Pentapetalae</taxon>
        <taxon>rosids</taxon>
        <taxon>fabids</taxon>
        <taxon>Fabales</taxon>
        <taxon>Fabaceae</taxon>
        <taxon>Papilionoideae</taxon>
        <taxon>50 kb inversion clade</taxon>
        <taxon>NPAAA clade</taxon>
        <taxon>indigoferoid/millettioid clade</taxon>
        <taxon>Phaseoleae</taxon>
        <taxon>Flemingia</taxon>
    </lineage>
</organism>
<dbReference type="InterPro" id="IPR045864">
    <property type="entry name" value="aa-tRNA-synth_II/BPL/LPL"/>
</dbReference>
<keyword evidence="7" id="KW-1185">Reference proteome</keyword>
<name>A0ABD1L383_9FABA</name>
<accession>A0ABD1L383</accession>
<evidence type="ECO:0000259" key="5">
    <source>
        <dbReference type="Pfam" id="PF00152"/>
    </source>
</evidence>
<evidence type="ECO:0000256" key="3">
    <source>
        <dbReference type="ARBA" id="ARBA00022741"/>
    </source>
</evidence>
<dbReference type="Gene3D" id="3.30.930.10">
    <property type="entry name" value="Bira Bifunctional Protein, Domain 2"/>
    <property type="match status" value="1"/>
</dbReference>
<dbReference type="GO" id="GO:0000166">
    <property type="term" value="F:nucleotide binding"/>
    <property type="evidence" value="ECO:0007669"/>
    <property type="project" value="UniProtKB-KW"/>
</dbReference>
<evidence type="ECO:0000256" key="1">
    <source>
        <dbReference type="ARBA" id="ARBA00022490"/>
    </source>
</evidence>
<keyword evidence="3" id="KW-0547">Nucleotide-binding</keyword>
<dbReference type="SUPFAM" id="SSF55681">
    <property type="entry name" value="Class II aaRS and biotin synthetases"/>
    <property type="match status" value="1"/>
</dbReference>
<sequence>MSICGDFRRAFEVGPVFRAEDSYTHRHLCEFTGLDVEMEIKKYYFEVMVIVDRLFVTMFDSLNQHCKKYLDAVACQYPFEPLKCLRHNLRLAYEEGIQMLKRSCEGSLSTIIFY</sequence>
<dbReference type="PANTHER" id="PTHR43450:SF1">
    <property type="entry name" value="ASPARTATE--TRNA LIGASE, CYTOPLASMIC"/>
    <property type="match status" value="1"/>
</dbReference>
<feature type="domain" description="Aminoacyl-tRNA synthetase class II (D/K/N)" evidence="5">
    <location>
        <begin position="3"/>
        <end position="100"/>
    </location>
</feature>
<keyword evidence="4" id="KW-0067">ATP-binding</keyword>
<gene>
    <name evidence="6" type="ORF">Fmac_031848</name>
</gene>
<dbReference type="PANTHER" id="PTHR43450">
    <property type="entry name" value="ASPARTYL-TRNA SYNTHETASE"/>
    <property type="match status" value="1"/>
</dbReference>
<comment type="caution">
    <text evidence="6">The sequence shown here is derived from an EMBL/GenBank/DDBJ whole genome shotgun (WGS) entry which is preliminary data.</text>
</comment>
<proteinExistence type="predicted"/>